<dbReference type="RefSeq" id="WP_369272378.1">
    <property type="nucleotide sequence ID" value="NZ_CP163432.1"/>
</dbReference>
<reference evidence="1" key="1">
    <citation type="submission" date="2024-07" db="EMBL/GenBank/DDBJ databases">
        <authorList>
            <person name="Yu S.T."/>
        </authorList>
    </citation>
    <scope>NUCLEOTIDE SEQUENCE</scope>
    <source>
        <strain evidence="1">R11</strain>
    </source>
</reference>
<protein>
    <submittedName>
        <fullName evidence="1">Uncharacterized protein</fullName>
    </submittedName>
</protein>
<evidence type="ECO:0000313" key="1">
    <source>
        <dbReference type="EMBL" id="XDQ12192.1"/>
    </source>
</evidence>
<proteinExistence type="predicted"/>
<dbReference type="EMBL" id="CP163432">
    <property type="protein sequence ID" value="XDQ12192.1"/>
    <property type="molecule type" value="Genomic_DNA"/>
</dbReference>
<sequence>MKKRYRVALHAHAAAVVFVEASNAQEANRLAEAEVLAGRVKPKPIKQWTPVATSDMSREW</sequence>
<gene>
    <name evidence="1" type="ORF">AB5J55_22395</name>
</gene>
<accession>A0AB39N333</accession>
<dbReference type="AlphaFoldDB" id="A0AB39N333"/>
<name>A0AB39N333_9ACTN</name>
<organism evidence="1">
    <name type="scientific">Streptomyces sp. R11</name>
    <dbReference type="NCBI Taxonomy" id="3238625"/>
    <lineage>
        <taxon>Bacteria</taxon>
        <taxon>Bacillati</taxon>
        <taxon>Actinomycetota</taxon>
        <taxon>Actinomycetes</taxon>
        <taxon>Kitasatosporales</taxon>
        <taxon>Streptomycetaceae</taxon>
        <taxon>Streptomyces</taxon>
    </lineage>
</organism>